<evidence type="ECO:0000313" key="1">
    <source>
        <dbReference type="EMBL" id="STD26586.1"/>
    </source>
</evidence>
<dbReference type="AlphaFoldDB" id="A0A376FIC0"/>
<gene>
    <name evidence="1" type="ORF">NCTC12123_05665</name>
</gene>
<reference evidence="1 2" key="1">
    <citation type="submission" date="2018-06" db="EMBL/GenBank/DDBJ databases">
        <authorList>
            <consortium name="Pathogen Informatics"/>
            <person name="Doyle S."/>
        </authorList>
    </citation>
    <scope>NUCLEOTIDE SEQUENCE [LARGE SCALE GENOMIC DNA]</scope>
    <source>
        <strain evidence="1 2">NCTC12123</strain>
    </source>
</reference>
<protein>
    <submittedName>
        <fullName evidence="1">Uncharacterized protein</fullName>
    </submittedName>
</protein>
<name>A0A376FIC0_ENTAS</name>
<accession>A0A376FIC0</accession>
<dbReference type="Proteomes" id="UP000255163">
    <property type="component" value="Unassembled WGS sequence"/>
</dbReference>
<sequence>MAVAAAVTILAAPGPDGGGDGKNTLAAVLFGESRRHMGDTLLVAALHDVQMTGVLLQRLADTEHVAVTKDGGYALHEGHFVTVYADVLLIEEPGPAPGPWSYVRFA</sequence>
<proteinExistence type="predicted"/>
<organism evidence="1 2">
    <name type="scientific">Enterobacter asburiae</name>
    <dbReference type="NCBI Taxonomy" id="61645"/>
    <lineage>
        <taxon>Bacteria</taxon>
        <taxon>Pseudomonadati</taxon>
        <taxon>Pseudomonadota</taxon>
        <taxon>Gammaproteobacteria</taxon>
        <taxon>Enterobacterales</taxon>
        <taxon>Enterobacteriaceae</taxon>
        <taxon>Enterobacter</taxon>
        <taxon>Enterobacter cloacae complex</taxon>
    </lineage>
</organism>
<evidence type="ECO:0000313" key="2">
    <source>
        <dbReference type="Proteomes" id="UP000255163"/>
    </source>
</evidence>
<dbReference type="EMBL" id="UFYI01000007">
    <property type="protein sequence ID" value="STD26586.1"/>
    <property type="molecule type" value="Genomic_DNA"/>
</dbReference>